<keyword evidence="2" id="KW-1185">Reference proteome</keyword>
<dbReference type="PATRIC" id="fig|123899.6.peg.2744"/>
<dbReference type="OrthoDB" id="8656735at2"/>
<dbReference type="RefSeq" id="WP_127070804.1">
    <property type="nucleotide sequence ID" value="NZ_CP016340.1"/>
</dbReference>
<proteinExistence type="predicted"/>
<evidence type="ECO:0000313" key="1">
    <source>
        <dbReference type="EMBL" id="SAI71388.1"/>
    </source>
</evidence>
<name>A0A157SLP5_9BORD</name>
<evidence type="ECO:0000313" key="2">
    <source>
        <dbReference type="Proteomes" id="UP000076825"/>
    </source>
</evidence>
<protein>
    <submittedName>
        <fullName evidence="1">Uncharacterized protein</fullName>
    </submittedName>
</protein>
<organism evidence="1 2">
    <name type="scientific">Bordetella trematum</name>
    <dbReference type="NCBI Taxonomy" id="123899"/>
    <lineage>
        <taxon>Bacteria</taxon>
        <taxon>Pseudomonadati</taxon>
        <taxon>Pseudomonadota</taxon>
        <taxon>Betaproteobacteria</taxon>
        <taxon>Burkholderiales</taxon>
        <taxon>Alcaligenaceae</taxon>
        <taxon>Bordetella</taxon>
    </lineage>
</organism>
<dbReference type="GeneID" id="56589991"/>
<dbReference type="Proteomes" id="UP000076825">
    <property type="component" value="Chromosome 1"/>
</dbReference>
<sequence>MAPGESRVLAEYHELRGCQPLAAPHLQLTRRPALGSATVMRAETTLAAAGCAPLRVSVTRVVYRAAQPGEDEIAWTVRYQGRGRAPQHEAARIRVQP</sequence>
<gene>
    <name evidence="1" type="ORF">SAMEA3906487_02754</name>
</gene>
<accession>A0A157SLP5</accession>
<dbReference type="KEGG" id="btrm:SAMEA390648702754"/>
<dbReference type="AlphaFoldDB" id="A0A157SLP5"/>
<reference evidence="1 2" key="1">
    <citation type="submission" date="2016-04" db="EMBL/GenBank/DDBJ databases">
        <authorList>
            <consortium name="Pathogen Informatics"/>
        </authorList>
    </citation>
    <scope>NUCLEOTIDE SEQUENCE [LARGE SCALE GENOMIC DNA]</scope>
    <source>
        <strain evidence="1 2">H044680328</strain>
    </source>
</reference>
<dbReference type="EMBL" id="LT546645">
    <property type="protein sequence ID" value="SAI71388.1"/>
    <property type="molecule type" value="Genomic_DNA"/>
</dbReference>